<evidence type="ECO:0000313" key="2">
    <source>
        <dbReference type="EMBL" id="MBP1950941.1"/>
    </source>
</evidence>
<dbReference type="PANTHER" id="PTHR34322:SF2">
    <property type="entry name" value="TRANSPOSASE IS200-LIKE DOMAIN-CONTAINING PROTEIN"/>
    <property type="match status" value="1"/>
</dbReference>
<dbReference type="SMART" id="SM01321">
    <property type="entry name" value="Y1_Tnp"/>
    <property type="match status" value="1"/>
</dbReference>
<dbReference type="SUPFAM" id="SSF143422">
    <property type="entry name" value="Transposase IS200-like"/>
    <property type="match status" value="1"/>
</dbReference>
<dbReference type="RefSeq" id="WP_245251809.1">
    <property type="nucleotide sequence ID" value="NZ_JAGGKK010000038.1"/>
</dbReference>
<sequence length="88" mass="10520">MPRSARRKSSNGIYHIMLRGINRQTIFENDEDKIRLLETIIRFKDISKFKVYCYCLMDNHIHLLLEEKEETISKAIQRISASYVFLVQ</sequence>
<dbReference type="InterPro" id="IPR036515">
    <property type="entry name" value="Transposase_17_sf"/>
</dbReference>
<keyword evidence="3" id="KW-1185">Reference proteome</keyword>
<organism evidence="2 3">
    <name type="scientific">Virgibacillus litoralis</name>
    <dbReference type="NCBI Taxonomy" id="578221"/>
    <lineage>
        <taxon>Bacteria</taxon>
        <taxon>Bacillati</taxon>
        <taxon>Bacillota</taxon>
        <taxon>Bacilli</taxon>
        <taxon>Bacillales</taxon>
        <taxon>Bacillaceae</taxon>
        <taxon>Virgibacillus</taxon>
    </lineage>
</organism>
<dbReference type="Pfam" id="PF01797">
    <property type="entry name" value="Y1_Tnp"/>
    <property type="match status" value="1"/>
</dbReference>
<feature type="domain" description="Transposase IS200-like" evidence="1">
    <location>
        <begin position="9"/>
        <end position="88"/>
    </location>
</feature>
<gene>
    <name evidence="2" type="ORF">J2Z82_003919</name>
</gene>
<dbReference type="PANTHER" id="PTHR34322">
    <property type="entry name" value="TRANSPOSASE, Y1_TNP DOMAIN-CONTAINING"/>
    <property type="match status" value="1"/>
</dbReference>
<proteinExistence type="predicted"/>
<dbReference type="Gene3D" id="3.30.70.1290">
    <property type="entry name" value="Transposase IS200-like"/>
    <property type="match status" value="1"/>
</dbReference>
<dbReference type="Proteomes" id="UP001519328">
    <property type="component" value="Unassembled WGS sequence"/>
</dbReference>
<evidence type="ECO:0000259" key="1">
    <source>
        <dbReference type="SMART" id="SM01321"/>
    </source>
</evidence>
<evidence type="ECO:0000313" key="3">
    <source>
        <dbReference type="Proteomes" id="UP001519328"/>
    </source>
</evidence>
<comment type="caution">
    <text evidence="2">The sequence shown here is derived from an EMBL/GenBank/DDBJ whole genome shotgun (WGS) entry which is preliminary data.</text>
</comment>
<accession>A0ABS4HJ64</accession>
<reference evidence="2 3" key="1">
    <citation type="submission" date="2021-03" db="EMBL/GenBank/DDBJ databases">
        <title>Genomic Encyclopedia of Type Strains, Phase IV (KMG-IV): sequencing the most valuable type-strain genomes for metagenomic binning, comparative biology and taxonomic classification.</title>
        <authorList>
            <person name="Goeker M."/>
        </authorList>
    </citation>
    <scope>NUCLEOTIDE SEQUENCE [LARGE SCALE GENOMIC DNA]</scope>
    <source>
        <strain evidence="2 3">DSM 21085</strain>
    </source>
</reference>
<name>A0ABS4HJ64_9BACI</name>
<dbReference type="InterPro" id="IPR002686">
    <property type="entry name" value="Transposase_17"/>
</dbReference>
<protein>
    <submittedName>
        <fullName evidence="2">REP element-mobilizing transposase RayT</fullName>
    </submittedName>
</protein>
<dbReference type="EMBL" id="JAGGKK010000038">
    <property type="protein sequence ID" value="MBP1950941.1"/>
    <property type="molecule type" value="Genomic_DNA"/>
</dbReference>